<reference evidence="2" key="1">
    <citation type="submission" date="2016-03" db="EMBL/GenBank/DDBJ databases">
        <title>Mechanisms controlling the formation of the plant cell surface in tip-growing cells are functionally conserved among land plants.</title>
        <authorList>
            <person name="Honkanen S."/>
            <person name="Jones V.A."/>
            <person name="Morieri G."/>
            <person name="Champion C."/>
            <person name="Hetherington A.J."/>
            <person name="Kelly S."/>
            <person name="Saint-Marcoux D."/>
            <person name="Proust H."/>
            <person name="Prescott H."/>
            <person name="Dolan L."/>
        </authorList>
    </citation>
    <scope>NUCLEOTIDE SEQUENCE [LARGE SCALE GENOMIC DNA]</scope>
    <source>
        <tissue evidence="2">Whole gametophyte</tissue>
    </source>
</reference>
<evidence type="ECO:0000313" key="3">
    <source>
        <dbReference type="Proteomes" id="UP000077202"/>
    </source>
</evidence>
<dbReference type="EMBL" id="LVLJ01000983">
    <property type="protein sequence ID" value="OAE31781.1"/>
    <property type="molecule type" value="Genomic_DNA"/>
</dbReference>
<dbReference type="AlphaFoldDB" id="A0A176WGR2"/>
<evidence type="ECO:0000313" key="2">
    <source>
        <dbReference type="EMBL" id="OAE31781.1"/>
    </source>
</evidence>
<comment type="caution">
    <text evidence="2">The sequence shown here is derived from an EMBL/GenBank/DDBJ whole genome shotgun (WGS) entry which is preliminary data.</text>
</comment>
<protein>
    <submittedName>
        <fullName evidence="2">Uncharacterized protein</fullName>
    </submittedName>
</protein>
<name>A0A176WGR2_MARPO</name>
<sequence length="93" mass="9954">MSGDSRSRRRVAEQLDAFLTRSEDAIANLKAEVVYVTLLEVPSGVATPYGPPSAQRLRRVYAGRTCAPLAGQSSGGKSAFGGTRGTDRQDKIR</sequence>
<feature type="region of interest" description="Disordered" evidence="1">
    <location>
        <begin position="67"/>
        <end position="93"/>
    </location>
</feature>
<proteinExistence type="predicted"/>
<keyword evidence="3" id="KW-1185">Reference proteome</keyword>
<dbReference type="Proteomes" id="UP000077202">
    <property type="component" value="Unassembled WGS sequence"/>
</dbReference>
<organism evidence="2 3">
    <name type="scientific">Marchantia polymorpha subsp. ruderalis</name>
    <dbReference type="NCBI Taxonomy" id="1480154"/>
    <lineage>
        <taxon>Eukaryota</taxon>
        <taxon>Viridiplantae</taxon>
        <taxon>Streptophyta</taxon>
        <taxon>Embryophyta</taxon>
        <taxon>Marchantiophyta</taxon>
        <taxon>Marchantiopsida</taxon>
        <taxon>Marchantiidae</taxon>
        <taxon>Marchantiales</taxon>
        <taxon>Marchantiaceae</taxon>
        <taxon>Marchantia</taxon>
    </lineage>
</organism>
<evidence type="ECO:0000256" key="1">
    <source>
        <dbReference type="SAM" id="MobiDB-lite"/>
    </source>
</evidence>
<accession>A0A176WGR2</accession>
<gene>
    <name evidence="2" type="ORF">AXG93_1466s1000</name>
</gene>